<gene>
    <name evidence="2" type="ORF">PR048_023708</name>
</gene>
<feature type="region of interest" description="Disordered" evidence="1">
    <location>
        <begin position="18"/>
        <end position="41"/>
    </location>
</feature>
<comment type="caution">
    <text evidence="2">The sequence shown here is derived from an EMBL/GenBank/DDBJ whole genome shotgun (WGS) entry which is preliminary data.</text>
</comment>
<keyword evidence="3" id="KW-1185">Reference proteome</keyword>
<evidence type="ECO:0000313" key="3">
    <source>
        <dbReference type="Proteomes" id="UP001159363"/>
    </source>
</evidence>
<evidence type="ECO:0000313" key="2">
    <source>
        <dbReference type="EMBL" id="KAJ8875807.1"/>
    </source>
</evidence>
<evidence type="ECO:0000256" key="1">
    <source>
        <dbReference type="SAM" id="MobiDB-lite"/>
    </source>
</evidence>
<proteinExistence type="predicted"/>
<reference evidence="2 3" key="1">
    <citation type="submission" date="2023-02" db="EMBL/GenBank/DDBJ databases">
        <title>LHISI_Scaffold_Assembly.</title>
        <authorList>
            <person name="Stuart O.P."/>
            <person name="Cleave R."/>
            <person name="Magrath M.J.L."/>
            <person name="Mikheyev A.S."/>
        </authorList>
    </citation>
    <scope>NUCLEOTIDE SEQUENCE [LARGE SCALE GENOMIC DNA]</scope>
    <source>
        <strain evidence="2">Daus_M_001</strain>
        <tissue evidence="2">Leg muscle</tissue>
    </source>
</reference>
<dbReference type="EMBL" id="JARBHB010000009">
    <property type="protein sequence ID" value="KAJ8875807.1"/>
    <property type="molecule type" value="Genomic_DNA"/>
</dbReference>
<sequence>MHGEWEYPEKARRSAALSGAGFPRVRSRERPHRESSPVHLVGSNSCSRKLIGSNNWRGRGGAVVTLLAFPQYLTGSIPGGGFPHMGIVPDDVAGRRVFSEISSSPLPPPLHFGAAPFSPRFTRIGSEDPDVISGMDPHILCEIVVCANTRISRHDGNTSRHARRCDETLGVRVSVVRIAPSLLDLGRRGFPRGSIPLLRTAQISSTLSGNWEYAYNNLRLERCYSPQNLDLILQSNQPHFLSPVSEQVSRKSKRICVCNTYIPEIQIQLCPNSPEVHTCAYLSPEVTSEVLSELQVKYASIQRARGYESARVLLFRLVSAPSVLLFVVSLKDEVDRSHWLRETRLRDPTSDCFSANTARINVAEVSLEQRRDARAGETGDPRENPLTDGIVRQDPHKRKFESDLVGNRPRIYTFDIIDPVFAELRQPRPVKSFRLAVVGDLLLHDGRVVAFLAVEEYTMCKQEDLTQGFRTAQFIASNLYYDLLRSKKYNPFTVTSDFPEPMLMFYFHDIPPPRANKA</sequence>
<organism evidence="2 3">
    <name type="scientific">Dryococelus australis</name>
    <dbReference type="NCBI Taxonomy" id="614101"/>
    <lineage>
        <taxon>Eukaryota</taxon>
        <taxon>Metazoa</taxon>
        <taxon>Ecdysozoa</taxon>
        <taxon>Arthropoda</taxon>
        <taxon>Hexapoda</taxon>
        <taxon>Insecta</taxon>
        <taxon>Pterygota</taxon>
        <taxon>Neoptera</taxon>
        <taxon>Polyneoptera</taxon>
        <taxon>Phasmatodea</taxon>
        <taxon>Verophasmatodea</taxon>
        <taxon>Anareolatae</taxon>
        <taxon>Phasmatidae</taxon>
        <taxon>Eurycanthinae</taxon>
        <taxon>Dryococelus</taxon>
    </lineage>
</organism>
<name>A0ABQ9GUV4_9NEOP</name>
<dbReference type="Proteomes" id="UP001159363">
    <property type="component" value="Chromosome 8"/>
</dbReference>
<feature type="region of interest" description="Disordered" evidence="1">
    <location>
        <begin position="370"/>
        <end position="392"/>
    </location>
</feature>
<accession>A0ABQ9GUV4</accession>
<feature type="compositionally biased region" description="Basic and acidic residues" evidence="1">
    <location>
        <begin position="370"/>
        <end position="385"/>
    </location>
</feature>
<feature type="compositionally biased region" description="Basic and acidic residues" evidence="1">
    <location>
        <begin position="26"/>
        <end position="36"/>
    </location>
</feature>
<protein>
    <submittedName>
        <fullName evidence="2">Uncharacterized protein</fullName>
    </submittedName>
</protein>